<dbReference type="PANTHER" id="PTHR30160:SF1">
    <property type="entry name" value="LIPOPOLYSACCHARIDE 1,2-N-ACETYLGLUCOSAMINETRANSFERASE-RELATED"/>
    <property type="match status" value="1"/>
</dbReference>
<sequence length="323" mass="35892">MVAIGDLTLATSLLLDMRKTYPDAELHLYLGEDNSALADMLPVHDLHVSVLSIGNLLGNIFKLRKERFDLFIDLGDWTRYEALLSGLSGAKQILGFETPGQNRHYLYSDCVIHDAALHQLGNIQNLARLAGGKGDQAAALSCPDLENVPVAVDPDQPVVLLHPWPSGIYRELKEWPNDHWARLSQGLIKKGYQVYVSAAPNDRDRQNRLFEEFELYKIHVHDLCGKLTLAQLVWLFCKHPNLKLVSVNTGIMHMAATCAVRTIALNGPTDPKRWGAVGPKVTNIAPPGHIKSGYLNLGFEYPEDKTPIMQHIAVSSVLRALED</sequence>
<evidence type="ECO:0000313" key="3">
    <source>
        <dbReference type="EMBL" id="GGF63137.1"/>
    </source>
</evidence>
<keyword evidence="1" id="KW-0328">Glycosyltransferase</keyword>
<dbReference type="InterPro" id="IPR051199">
    <property type="entry name" value="LPS_LOS_Heptosyltrfase"/>
</dbReference>
<dbReference type="AlphaFoldDB" id="A0A917BY71"/>
<keyword evidence="4" id="KW-1185">Reference proteome</keyword>
<reference evidence="3" key="2">
    <citation type="submission" date="2020-09" db="EMBL/GenBank/DDBJ databases">
        <authorList>
            <person name="Sun Q."/>
            <person name="Zhou Y."/>
        </authorList>
    </citation>
    <scope>NUCLEOTIDE SEQUENCE</scope>
    <source>
        <strain evidence="3">CGMCC 1.15254</strain>
    </source>
</reference>
<dbReference type="Proteomes" id="UP000632498">
    <property type="component" value="Unassembled WGS sequence"/>
</dbReference>
<evidence type="ECO:0000256" key="1">
    <source>
        <dbReference type="ARBA" id="ARBA00022676"/>
    </source>
</evidence>
<gene>
    <name evidence="3" type="primary">rfaF</name>
    <name evidence="3" type="ORF">GCM10011332_16320</name>
</gene>
<proteinExistence type="predicted"/>
<dbReference type="GO" id="GO:0009244">
    <property type="term" value="P:lipopolysaccharide core region biosynthetic process"/>
    <property type="evidence" value="ECO:0007669"/>
    <property type="project" value="TreeGrafter"/>
</dbReference>
<keyword evidence="2" id="KW-0808">Transferase</keyword>
<accession>A0A917BY71</accession>
<dbReference type="EMBL" id="BMHV01000010">
    <property type="protein sequence ID" value="GGF63137.1"/>
    <property type="molecule type" value="Genomic_DNA"/>
</dbReference>
<name>A0A917BY71_9PROT</name>
<reference evidence="3" key="1">
    <citation type="journal article" date="2014" name="Int. J. Syst. Evol. Microbiol.">
        <title>Complete genome sequence of Corynebacterium casei LMG S-19264T (=DSM 44701T), isolated from a smear-ripened cheese.</title>
        <authorList>
            <consortium name="US DOE Joint Genome Institute (JGI-PGF)"/>
            <person name="Walter F."/>
            <person name="Albersmeier A."/>
            <person name="Kalinowski J."/>
            <person name="Ruckert C."/>
        </authorList>
    </citation>
    <scope>NUCLEOTIDE SEQUENCE</scope>
    <source>
        <strain evidence="3">CGMCC 1.15254</strain>
    </source>
</reference>
<comment type="caution">
    <text evidence="3">The sequence shown here is derived from an EMBL/GenBank/DDBJ whole genome shotgun (WGS) entry which is preliminary data.</text>
</comment>
<dbReference type="RefSeq" id="WP_188663722.1">
    <property type="nucleotide sequence ID" value="NZ_BMHV01000010.1"/>
</dbReference>
<dbReference type="Pfam" id="PF01075">
    <property type="entry name" value="Glyco_transf_9"/>
    <property type="match status" value="1"/>
</dbReference>
<evidence type="ECO:0000313" key="4">
    <source>
        <dbReference type="Proteomes" id="UP000632498"/>
    </source>
</evidence>
<evidence type="ECO:0000256" key="2">
    <source>
        <dbReference type="ARBA" id="ARBA00022679"/>
    </source>
</evidence>
<dbReference type="PANTHER" id="PTHR30160">
    <property type="entry name" value="TETRAACYLDISACCHARIDE 4'-KINASE-RELATED"/>
    <property type="match status" value="1"/>
</dbReference>
<dbReference type="CDD" id="cd03789">
    <property type="entry name" value="GT9_LPS_heptosyltransferase"/>
    <property type="match status" value="1"/>
</dbReference>
<dbReference type="GO" id="GO:0008713">
    <property type="term" value="F:ADP-heptose-lipopolysaccharide heptosyltransferase activity"/>
    <property type="evidence" value="ECO:0007669"/>
    <property type="project" value="TreeGrafter"/>
</dbReference>
<dbReference type="GO" id="GO:0005829">
    <property type="term" value="C:cytosol"/>
    <property type="evidence" value="ECO:0007669"/>
    <property type="project" value="TreeGrafter"/>
</dbReference>
<dbReference type="Gene3D" id="3.40.50.2000">
    <property type="entry name" value="Glycogen Phosphorylase B"/>
    <property type="match status" value="2"/>
</dbReference>
<dbReference type="InterPro" id="IPR002201">
    <property type="entry name" value="Glyco_trans_9"/>
</dbReference>
<dbReference type="SUPFAM" id="SSF53756">
    <property type="entry name" value="UDP-Glycosyltransferase/glycogen phosphorylase"/>
    <property type="match status" value="1"/>
</dbReference>
<organism evidence="3 4">
    <name type="scientific">Terasakiella brassicae</name>
    <dbReference type="NCBI Taxonomy" id="1634917"/>
    <lineage>
        <taxon>Bacteria</taxon>
        <taxon>Pseudomonadati</taxon>
        <taxon>Pseudomonadota</taxon>
        <taxon>Alphaproteobacteria</taxon>
        <taxon>Rhodospirillales</taxon>
        <taxon>Terasakiellaceae</taxon>
        <taxon>Terasakiella</taxon>
    </lineage>
</organism>
<protein>
    <submittedName>
        <fullName evidence="3">Lipopolysaccharide heptosyltransferase I</fullName>
    </submittedName>
</protein>